<dbReference type="STRING" id="1380566.A0A179G5E2"/>
<dbReference type="InterPro" id="IPR050140">
    <property type="entry name" value="SRY-related_HMG-box_TF-like"/>
</dbReference>
<dbReference type="GO" id="GO:0005634">
    <property type="term" value="C:nucleus"/>
    <property type="evidence" value="ECO:0007669"/>
    <property type="project" value="UniProtKB-UniRule"/>
</dbReference>
<dbReference type="RefSeq" id="XP_018149120.1">
    <property type="nucleotide sequence ID" value="XM_018290690.1"/>
</dbReference>
<comment type="caution">
    <text evidence="7">The sequence shown here is derived from an EMBL/GenBank/DDBJ whole genome shotgun (WGS) entry which is preliminary data.</text>
</comment>
<keyword evidence="3" id="KW-0804">Transcription</keyword>
<keyword evidence="7" id="KW-0067">ATP-binding</keyword>
<dbReference type="Pfam" id="PF00505">
    <property type="entry name" value="HMG_box"/>
    <property type="match status" value="1"/>
</dbReference>
<feature type="region of interest" description="Disordered" evidence="5">
    <location>
        <begin position="19"/>
        <end position="55"/>
    </location>
</feature>
<evidence type="ECO:0000256" key="4">
    <source>
        <dbReference type="PROSITE-ProRule" id="PRU00267"/>
    </source>
</evidence>
<keyword evidence="7" id="KW-0347">Helicase</keyword>
<keyword evidence="1" id="KW-0805">Transcription regulation</keyword>
<dbReference type="GO" id="GO:0030154">
    <property type="term" value="P:cell differentiation"/>
    <property type="evidence" value="ECO:0007669"/>
    <property type="project" value="TreeGrafter"/>
</dbReference>
<protein>
    <submittedName>
        <fullName evidence="7">SNF2 family helicase</fullName>
    </submittedName>
</protein>
<evidence type="ECO:0000313" key="8">
    <source>
        <dbReference type="Proteomes" id="UP000078397"/>
    </source>
</evidence>
<dbReference type="Proteomes" id="UP000078397">
    <property type="component" value="Unassembled WGS sequence"/>
</dbReference>
<dbReference type="AlphaFoldDB" id="A0A179G5E2"/>
<feature type="region of interest" description="Disordered" evidence="5">
    <location>
        <begin position="166"/>
        <end position="308"/>
    </location>
</feature>
<feature type="domain" description="HMG box" evidence="6">
    <location>
        <begin position="96"/>
        <end position="164"/>
    </location>
</feature>
<accession>A0A179G5E2</accession>
<proteinExistence type="predicted"/>
<evidence type="ECO:0000256" key="5">
    <source>
        <dbReference type="SAM" id="MobiDB-lite"/>
    </source>
</evidence>
<dbReference type="GO" id="GO:0001228">
    <property type="term" value="F:DNA-binding transcription activator activity, RNA polymerase II-specific"/>
    <property type="evidence" value="ECO:0007669"/>
    <property type="project" value="TreeGrafter"/>
</dbReference>
<evidence type="ECO:0000256" key="3">
    <source>
        <dbReference type="ARBA" id="ARBA00023163"/>
    </source>
</evidence>
<evidence type="ECO:0000313" key="7">
    <source>
        <dbReference type="EMBL" id="OAQ73037.1"/>
    </source>
</evidence>
<keyword evidence="8" id="KW-1185">Reference proteome</keyword>
<dbReference type="GO" id="GO:0000122">
    <property type="term" value="P:negative regulation of transcription by RNA polymerase II"/>
    <property type="evidence" value="ECO:0007669"/>
    <property type="project" value="TreeGrafter"/>
</dbReference>
<dbReference type="PANTHER" id="PTHR10270:SF320">
    <property type="entry name" value="BOX TRANSCRIPTIONAL REGULATOR, PUTATIVE (AFU_ORTHOLOGUE AFUA_4G10820)-RELATED"/>
    <property type="match status" value="1"/>
</dbReference>
<dbReference type="InterPro" id="IPR036910">
    <property type="entry name" value="HMG_box_dom_sf"/>
</dbReference>
<feature type="compositionally biased region" description="Polar residues" evidence="5">
    <location>
        <begin position="172"/>
        <end position="182"/>
    </location>
</feature>
<dbReference type="KEGG" id="pchm:VFPPC_12913"/>
<keyword evidence="7" id="KW-0378">Hydrolase</keyword>
<dbReference type="EMBL" id="LSBJ02000001">
    <property type="protein sequence ID" value="OAQ73037.1"/>
    <property type="molecule type" value="Genomic_DNA"/>
</dbReference>
<feature type="compositionally biased region" description="Polar residues" evidence="5">
    <location>
        <begin position="196"/>
        <end position="223"/>
    </location>
</feature>
<keyword evidence="7" id="KW-0547">Nucleotide-binding</keyword>
<feature type="DNA-binding region" description="HMG box" evidence="4">
    <location>
        <begin position="96"/>
        <end position="164"/>
    </location>
</feature>
<feature type="compositionally biased region" description="Polar residues" evidence="5">
    <location>
        <begin position="33"/>
        <end position="49"/>
    </location>
</feature>
<keyword evidence="4" id="KW-0539">Nucleus</keyword>
<dbReference type="SMART" id="SM00398">
    <property type="entry name" value="HMG"/>
    <property type="match status" value="1"/>
</dbReference>
<dbReference type="PROSITE" id="PS50118">
    <property type="entry name" value="HMG_BOX_2"/>
    <property type="match status" value="1"/>
</dbReference>
<dbReference type="Gene3D" id="1.10.30.10">
    <property type="entry name" value="High mobility group box domain"/>
    <property type="match status" value="1"/>
</dbReference>
<dbReference type="PANTHER" id="PTHR10270">
    <property type="entry name" value="SOX TRANSCRIPTION FACTOR"/>
    <property type="match status" value="1"/>
</dbReference>
<dbReference type="CDD" id="cd01389">
    <property type="entry name" value="HMG-box_ROX1-like"/>
    <property type="match status" value="1"/>
</dbReference>
<dbReference type="FunFam" id="1.10.30.10:FF:000041">
    <property type="entry name" value="HMG box family protein"/>
    <property type="match status" value="1"/>
</dbReference>
<name>A0A179G5E2_METCM</name>
<feature type="compositionally biased region" description="Polar residues" evidence="5">
    <location>
        <begin position="235"/>
        <end position="245"/>
    </location>
</feature>
<evidence type="ECO:0000256" key="1">
    <source>
        <dbReference type="ARBA" id="ARBA00023015"/>
    </source>
</evidence>
<feature type="compositionally biased region" description="Basic and acidic residues" evidence="5">
    <location>
        <begin position="347"/>
        <end position="363"/>
    </location>
</feature>
<sequence>MTQVLPLATRDMETVSASFHPHMSLEKPLRSSGGFNLTTDGRQSPSPFRSGSGRKRASTINIANANHGMFEPLNISSSGQDGSRDIICLCTPAPKIPRPRNAFILYRQHHQSQVTAENPKLSNPEISKIIGDKWKHESEDVKENWKKLAEEEKQRHQHQYPNYRYQPRRGAKNQSNWASTSPTDEHGRCPKCHGRSISTPRTPSTPYLTSPAGSFTLGSQPQSGMRRMDSGALSRRSSFEQSPTSGLPFHHQLPPVRDVEKSEPSSPEIKRRRANGAGGYHAIAGTHGAYTTRPPPPDLRRTPPDGAAGLMRHYAATTLPDLASLPRSQSGPMPPPLRPPGSSSWSLDKESLNRRHSGFDESLRLPPLQTSIPPSPSKSPAVDSRHVGIPSTRLNVSPATEPHSTSLETMATKEPSLTQRLNILSSITSPLPSAGRHGPRGDKRGAFIAVEGKANQSLLAEVGRSIEKAIVAGGDVALKVWSAESDEHEGVSVKTPARVGKGDDVDADHVLSSYFETILSWRQKSKQISHHISGGCNEWNAQDQNQEKDAKVAQALSTEACTPPEDDRGPAVAPKTPVALVKGGFSLTIADKYASAMTSSDKYTLVDHWKWIASLWRGIPNPDLAVYVEECAEDDGTKPGILDSSKDNGLIVVRVPVGKGLDEATERRMAFEVMEWVREGTFRH</sequence>
<feature type="region of interest" description="Disordered" evidence="5">
    <location>
        <begin position="323"/>
        <end position="412"/>
    </location>
</feature>
<evidence type="ECO:0000259" key="6">
    <source>
        <dbReference type="PROSITE" id="PS50118"/>
    </source>
</evidence>
<keyword evidence="2 4" id="KW-0238">DNA-binding</keyword>
<feature type="compositionally biased region" description="Polar residues" evidence="5">
    <location>
        <begin position="392"/>
        <end position="412"/>
    </location>
</feature>
<dbReference type="OrthoDB" id="6247875at2759"/>
<evidence type="ECO:0000256" key="2">
    <source>
        <dbReference type="ARBA" id="ARBA00023125"/>
    </source>
</evidence>
<organism evidence="7 8">
    <name type="scientific">Pochonia chlamydosporia 170</name>
    <dbReference type="NCBI Taxonomy" id="1380566"/>
    <lineage>
        <taxon>Eukaryota</taxon>
        <taxon>Fungi</taxon>
        <taxon>Dikarya</taxon>
        <taxon>Ascomycota</taxon>
        <taxon>Pezizomycotina</taxon>
        <taxon>Sordariomycetes</taxon>
        <taxon>Hypocreomycetidae</taxon>
        <taxon>Hypocreales</taxon>
        <taxon>Clavicipitaceae</taxon>
        <taxon>Pochonia</taxon>
    </lineage>
</organism>
<dbReference type="GO" id="GO:0000978">
    <property type="term" value="F:RNA polymerase II cis-regulatory region sequence-specific DNA binding"/>
    <property type="evidence" value="ECO:0007669"/>
    <property type="project" value="TreeGrafter"/>
</dbReference>
<dbReference type="GO" id="GO:0004386">
    <property type="term" value="F:helicase activity"/>
    <property type="evidence" value="ECO:0007669"/>
    <property type="project" value="UniProtKB-KW"/>
</dbReference>
<gene>
    <name evidence="7" type="ORF">VFPPC_12913</name>
</gene>
<dbReference type="GeneID" id="28854684"/>
<dbReference type="InterPro" id="IPR009071">
    <property type="entry name" value="HMG_box_dom"/>
</dbReference>
<dbReference type="SUPFAM" id="SSF47095">
    <property type="entry name" value="HMG-box"/>
    <property type="match status" value="1"/>
</dbReference>
<reference evidence="7 8" key="1">
    <citation type="journal article" date="2016" name="PLoS Pathog.">
        <title>Biosynthesis of antibiotic leucinostatins in bio-control fungus Purpureocillium lilacinum and their inhibition on phytophthora revealed by genome mining.</title>
        <authorList>
            <person name="Wang G."/>
            <person name="Liu Z."/>
            <person name="Lin R."/>
            <person name="Li E."/>
            <person name="Mao Z."/>
            <person name="Ling J."/>
            <person name="Yang Y."/>
            <person name="Yin W.B."/>
            <person name="Xie B."/>
        </authorList>
    </citation>
    <scope>NUCLEOTIDE SEQUENCE [LARGE SCALE GENOMIC DNA]</scope>
    <source>
        <strain evidence="7">170</strain>
    </source>
</reference>